<gene>
    <name evidence="2" type="ORF">SAMN05216388_106212</name>
</gene>
<accession>A0A1H8WLM0</accession>
<dbReference type="EMBL" id="FOCX01000062">
    <property type="protein sequence ID" value="SEP27988.1"/>
    <property type="molecule type" value="Genomic_DNA"/>
</dbReference>
<protein>
    <submittedName>
        <fullName evidence="2">Uncharacterized protein</fullName>
    </submittedName>
</protein>
<proteinExistence type="predicted"/>
<organism evidence="2 3">
    <name type="scientific">Halorientalis persicus</name>
    <dbReference type="NCBI Taxonomy" id="1367881"/>
    <lineage>
        <taxon>Archaea</taxon>
        <taxon>Methanobacteriati</taxon>
        <taxon>Methanobacteriota</taxon>
        <taxon>Stenosarchaea group</taxon>
        <taxon>Halobacteria</taxon>
        <taxon>Halobacteriales</taxon>
        <taxon>Haloarculaceae</taxon>
        <taxon>Halorientalis</taxon>
    </lineage>
</organism>
<keyword evidence="1" id="KW-0472">Membrane</keyword>
<dbReference type="AlphaFoldDB" id="A0A1H8WLM0"/>
<evidence type="ECO:0000256" key="1">
    <source>
        <dbReference type="SAM" id="Phobius"/>
    </source>
</evidence>
<keyword evidence="3" id="KW-1185">Reference proteome</keyword>
<name>A0A1H8WLM0_9EURY</name>
<keyword evidence="1" id="KW-0812">Transmembrane</keyword>
<feature type="transmembrane region" description="Helical" evidence="1">
    <location>
        <begin position="65"/>
        <end position="87"/>
    </location>
</feature>
<feature type="transmembrane region" description="Helical" evidence="1">
    <location>
        <begin position="38"/>
        <end position="59"/>
    </location>
</feature>
<reference evidence="3" key="1">
    <citation type="submission" date="2016-10" db="EMBL/GenBank/DDBJ databases">
        <authorList>
            <person name="Varghese N."/>
            <person name="Submissions S."/>
        </authorList>
    </citation>
    <scope>NUCLEOTIDE SEQUENCE [LARGE SCALE GENOMIC DNA]</scope>
    <source>
        <strain evidence="3">IBRC-M 10043</strain>
    </source>
</reference>
<feature type="transmembrane region" description="Helical" evidence="1">
    <location>
        <begin position="6"/>
        <end position="26"/>
    </location>
</feature>
<dbReference type="Proteomes" id="UP000198775">
    <property type="component" value="Unassembled WGS sequence"/>
</dbReference>
<evidence type="ECO:0000313" key="2">
    <source>
        <dbReference type="EMBL" id="SEP27988.1"/>
    </source>
</evidence>
<evidence type="ECO:0000313" key="3">
    <source>
        <dbReference type="Proteomes" id="UP000198775"/>
    </source>
</evidence>
<sequence>MGWIGGPVVQFVAAIFGVVVAALGGYSYYRSRISWSELTFLLVGAAAVFAYAIAGAGTFLSAPQFVSDLLAGLAGLAFIGLFLYWAYSQADETSD</sequence>
<keyword evidence="1" id="KW-1133">Transmembrane helix</keyword>